<dbReference type="Proteomes" id="UP000235392">
    <property type="component" value="Unassembled WGS sequence"/>
</dbReference>
<dbReference type="EMBL" id="PGCI01000014">
    <property type="protein sequence ID" value="PLW49840.1"/>
    <property type="molecule type" value="Genomic_DNA"/>
</dbReference>
<sequence length="115" mass="12492">MQTSFDALRLQSAANISQALIPLEGSKVQVTSGLAFLICSVLTDPSTLSTFASLHPSPQKCMLTHQPRFELSQVALGSRPSAARCLGEHYSIPDSFNAPVIFHRFAHPRAASLHY</sequence>
<organism evidence="1 2">
    <name type="scientific">Puccinia coronata f. sp. avenae</name>
    <dbReference type="NCBI Taxonomy" id="200324"/>
    <lineage>
        <taxon>Eukaryota</taxon>
        <taxon>Fungi</taxon>
        <taxon>Dikarya</taxon>
        <taxon>Basidiomycota</taxon>
        <taxon>Pucciniomycotina</taxon>
        <taxon>Pucciniomycetes</taxon>
        <taxon>Pucciniales</taxon>
        <taxon>Pucciniaceae</taxon>
        <taxon>Puccinia</taxon>
    </lineage>
</organism>
<protein>
    <submittedName>
        <fullName evidence="1">Uncharacterized protein</fullName>
    </submittedName>
</protein>
<reference evidence="1 2" key="1">
    <citation type="submission" date="2017-11" db="EMBL/GenBank/DDBJ databases">
        <title>De novo assembly and phasing of dikaryotic genomes from two isolates of Puccinia coronata f. sp. avenae, the causal agent of oat crown rust.</title>
        <authorList>
            <person name="Miller M.E."/>
            <person name="Zhang Y."/>
            <person name="Omidvar V."/>
            <person name="Sperschneider J."/>
            <person name="Schwessinger B."/>
            <person name="Raley C."/>
            <person name="Palmer J.M."/>
            <person name="Garnica D."/>
            <person name="Upadhyaya N."/>
            <person name="Rathjen J."/>
            <person name="Taylor J.M."/>
            <person name="Park R.F."/>
            <person name="Dodds P.N."/>
            <person name="Hirsch C.D."/>
            <person name="Kianian S.F."/>
            <person name="Figueroa M."/>
        </authorList>
    </citation>
    <scope>NUCLEOTIDE SEQUENCE [LARGE SCALE GENOMIC DNA]</scope>
    <source>
        <strain evidence="1">12SD80</strain>
    </source>
</reference>
<dbReference type="AlphaFoldDB" id="A0A2N5VIM4"/>
<accession>A0A2N5VIM4</accession>
<evidence type="ECO:0000313" key="2">
    <source>
        <dbReference type="Proteomes" id="UP000235392"/>
    </source>
</evidence>
<gene>
    <name evidence="1" type="ORF">PCASD_01585</name>
</gene>
<comment type="caution">
    <text evidence="1">The sequence shown here is derived from an EMBL/GenBank/DDBJ whole genome shotgun (WGS) entry which is preliminary data.</text>
</comment>
<name>A0A2N5VIM4_9BASI</name>
<evidence type="ECO:0000313" key="1">
    <source>
        <dbReference type="EMBL" id="PLW49840.1"/>
    </source>
</evidence>
<proteinExistence type="predicted"/>